<reference evidence="3" key="1">
    <citation type="journal article" date="2017" name="Nat. Ecol. Evol.">
        <title>Genome expansion and lineage-specific genetic innovations in the forest pathogenic fungi Armillaria.</title>
        <authorList>
            <person name="Sipos G."/>
            <person name="Prasanna A.N."/>
            <person name="Walter M.C."/>
            <person name="O'Connor E."/>
            <person name="Balint B."/>
            <person name="Krizsan K."/>
            <person name="Kiss B."/>
            <person name="Hess J."/>
            <person name="Varga T."/>
            <person name="Slot J."/>
            <person name="Riley R."/>
            <person name="Boka B."/>
            <person name="Rigling D."/>
            <person name="Barry K."/>
            <person name="Lee J."/>
            <person name="Mihaltcheva S."/>
            <person name="LaButti K."/>
            <person name="Lipzen A."/>
            <person name="Waldron R."/>
            <person name="Moloney N.M."/>
            <person name="Sperisen C."/>
            <person name="Kredics L."/>
            <person name="Vagvoelgyi C."/>
            <person name="Patrignani A."/>
            <person name="Fitzpatrick D."/>
            <person name="Nagy I."/>
            <person name="Doyle S."/>
            <person name="Anderson J.B."/>
            <person name="Grigoriev I.V."/>
            <person name="Gueldener U."/>
            <person name="Muensterkoetter M."/>
            <person name="Nagy L.G."/>
        </authorList>
    </citation>
    <scope>NUCLEOTIDE SEQUENCE [LARGE SCALE GENOMIC DNA]</scope>
    <source>
        <strain evidence="3">Ar21-2</strain>
    </source>
</reference>
<dbReference type="Proteomes" id="UP000217790">
    <property type="component" value="Unassembled WGS sequence"/>
</dbReference>
<proteinExistence type="predicted"/>
<feature type="compositionally biased region" description="Low complexity" evidence="1">
    <location>
        <begin position="120"/>
        <end position="137"/>
    </location>
</feature>
<dbReference type="InParanoid" id="A0A2H3EM90"/>
<protein>
    <submittedName>
        <fullName evidence="2">Uncharacterized protein</fullName>
    </submittedName>
</protein>
<organism evidence="2 3">
    <name type="scientific">Armillaria gallica</name>
    <name type="common">Bulbous honey fungus</name>
    <name type="synonym">Armillaria bulbosa</name>
    <dbReference type="NCBI Taxonomy" id="47427"/>
    <lineage>
        <taxon>Eukaryota</taxon>
        <taxon>Fungi</taxon>
        <taxon>Dikarya</taxon>
        <taxon>Basidiomycota</taxon>
        <taxon>Agaricomycotina</taxon>
        <taxon>Agaricomycetes</taxon>
        <taxon>Agaricomycetidae</taxon>
        <taxon>Agaricales</taxon>
        <taxon>Marasmiineae</taxon>
        <taxon>Physalacriaceae</taxon>
        <taxon>Armillaria</taxon>
    </lineage>
</organism>
<sequence>MEDIAASASKENPELFRSASVRGQPSFLPTPLVLLHQMTFHVTKGLVYLTDIKRTWIHTPAPEPTSNGRQPVTMESDDSRSETDTSTHATNQHNHGDKEDNSQPGSPNEPEGPGGPNGPGEPDSPSGPEGPGSSNGPRGLGKPGNNPPNEQDFLWEFMNLLHRVSTLLNNP</sequence>
<keyword evidence="3" id="KW-1185">Reference proteome</keyword>
<name>A0A2H3EM90_ARMGA</name>
<accession>A0A2H3EM90</accession>
<dbReference type="AlphaFoldDB" id="A0A2H3EM90"/>
<evidence type="ECO:0000313" key="2">
    <source>
        <dbReference type="EMBL" id="PBL01898.1"/>
    </source>
</evidence>
<gene>
    <name evidence="2" type="ORF">ARMGADRAFT_1071412</name>
</gene>
<evidence type="ECO:0000313" key="3">
    <source>
        <dbReference type="Proteomes" id="UP000217790"/>
    </source>
</evidence>
<feature type="region of interest" description="Disordered" evidence="1">
    <location>
        <begin position="58"/>
        <end position="151"/>
    </location>
</feature>
<evidence type="ECO:0000256" key="1">
    <source>
        <dbReference type="SAM" id="MobiDB-lite"/>
    </source>
</evidence>
<dbReference type="EMBL" id="KZ293645">
    <property type="protein sequence ID" value="PBL01898.1"/>
    <property type="molecule type" value="Genomic_DNA"/>
</dbReference>
<dbReference type="STRING" id="47427.A0A2H3EM90"/>